<keyword evidence="6" id="KW-0863">Zinc-finger</keyword>
<keyword evidence="5" id="KW-0677">Repeat</keyword>
<dbReference type="SMART" id="SM00355">
    <property type="entry name" value="ZnF_C2H2"/>
    <property type="match status" value="4"/>
</dbReference>
<feature type="region of interest" description="Disordered" evidence="9">
    <location>
        <begin position="506"/>
        <end position="536"/>
    </location>
</feature>
<gene>
    <name evidence="11" type="ORF">GQX73_g769</name>
</gene>
<dbReference type="InterPro" id="IPR036236">
    <property type="entry name" value="Znf_C2H2_sf"/>
</dbReference>
<evidence type="ECO:0000256" key="7">
    <source>
        <dbReference type="ARBA" id="ARBA00022833"/>
    </source>
</evidence>
<feature type="region of interest" description="Disordered" evidence="9">
    <location>
        <begin position="329"/>
        <end position="389"/>
    </location>
</feature>
<protein>
    <recommendedName>
        <fullName evidence="10">C2H2-type domain-containing protein</fullName>
    </recommendedName>
</protein>
<keyword evidence="7" id="KW-0862">Zinc</keyword>
<keyword evidence="12" id="KW-1185">Reference proteome</keyword>
<evidence type="ECO:0000256" key="2">
    <source>
        <dbReference type="ARBA" id="ARBA00022490"/>
    </source>
</evidence>
<feature type="region of interest" description="Disordered" evidence="9">
    <location>
        <begin position="125"/>
        <end position="220"/>
    </location>
</feature>
<evidence type="ECO:0000256" key="5">
    <source>
        <dbReference type="ARBA" id="ARBA00022737"/>
    </source>
</evidence>
<feature type="compositionally biased region" description="Acidic residues" evidence="9">
    <location>
        <begin position="361"/>
        <end position="373"/>
    </location>
</feature>
<feature type="region of interest" description="Disordered" evidence="9">
    <location>
        <begin position="1"/>
        <end position="25"/>
    </location>
</feature>
<dbReference type="PROSITE" id="PS00028">
    <property type="entry name" value="ZINC_FINGER_C2H2_1"/>
    <property type="match status" value="2"/>
</dbReference>
<dbReference type="GO" id="GO:0042273">
    <property type="term" value="P:ribosomal large subunit biogenesis"/>
    <property type="evidence" value="ECO:0007669"/>
    <property type="project" value="TreeGrafter"/>
</dbReference>
<dbReference type="Proteomes" id="UP000481858">
    <property type="component" value="Unassembled WGS sequence"/>
</dbReference>
<feature type="compositionally biased region" description="Basic and acidic residues" evidence="9">
    <location>
        <begin position="193"/>
        <end position="209"/>
    </location>
</feature>
<dbReference type="PANTHER" id="PTHR13182:SF8">
    <property type="entry name" value="CYTOPLASMIC 60S SUBUNIT BIOGENESIS FACTOR ZNF622"/>
    <property type="match status" value="1"/>
</dbReference>
<dbReference type="InParanoid" id="A0A7C8MSX8"/>
<comment type="similarity">
    <text evidence="8">Belongs to the REI1 family.</text>
</comment>
<dbReference type="GO" id="GO:0030687">
    <property type="term" value="C:preribosome, large subunit precursor"/>
    <property type="evidence" value="ECO:0007669"/>
    <property type="project" value="TreeGrafter"/>
</dbReference>
<dbReference type="InterPro" id="IPR041661">
    <property type="entry name" value="ZN622/Rei1/Reh1_Znf-C2H2"/>
</dbReference>
<comment type="subcellular location">
    <subcellularLocation>
        <location evidence="1">Cytoplasm</location>
    </subcellularLocation>
</comment>
<feature type="domain" description="C2H2-type" evidence="10">
    <location>
        <begin position="95"/>
        <end position="117"/>
    </location>
</feature>
<dbReference type="SUPFAM" id="SSF57667">
    <property type="entry name" value="beta-beta-alpha zinc fingers"/>
    <property type="match status" value="2"/>
</dbReference>
<dbReference type="GO" id="GO:0005737">
    <property type="term" value="C:cytoplasm"/>
    <property type="evidence" value="ECO:0007669"/>
    <property type="project" value="UniProtKB-SubCell"/>
</dbReference>
<dbReference type="AlphaFoldDB" id="A0A7C8MSX8"/>
<feature type="compositionally biased region" description="Polar residues" evidence="9">
    <location>
        <begin position="1"/>
        <end position="15"/>
    </location>
</feature>
<dbReference type="Pfam" id="PF12874">
    <property type="entry name" value="zf-met"/>
    <property type="match status" value="1"/>
</dbReference>
<dbReference type="InterPro" id="IPR013087">
    <property type="entry name" value="Znf_C2H2_type"/>
</dbReference>
<feature type="region of interest" description="Disordered" evidence="9">
    <location>
        <begin position="403"/>
        <end position="425"/>
    </location>
</feature>
<dbReference type="Pfam" id="PF12756">
    <property type="entry name" value="zf-C2H2_2"/>
    <property type="match status" value="1"/>
</dbReference>
<evidence type="ECO:0000256" key="1">
    <source>
        <dbReference type="ARBA" id="ARBA00004496"/>
    </source>
</evidence>
<accession>A0A7C8MSX8</accession>
<evidence type="ECO:0000313" key="12">
    <source>
        <dbReference type="Proteomes" id="UP000481858"/>
    </source>
</evidence>
<evidence type="ECO:0000256" key="3">
    <source>
        <dbReference type="ARBA" id="ARBA00022517"/>
    </source>
</evidence>
<evidence type="ECO:0000256" key="9">
    <source>
        <dbReference type="SAM" id="MobiDB-lite"/>
    </source>
</evidence>
<dbReference type="FunCoup" id="A0A7C8MSX8">
    <property type="interactions" value="825"/>
</dbReference>
<name>A0A7C8MSX8_9PEZI</name>
<reference evidence="11 12" key="1">
    <citation type="submission" date="2019-12" db="EMBL/GenBank/DDBJ databases">
        <title>Draft genome sequence of the ascomycete Xylaria multiplex DSM 110363.</title>
        <authorList>
            <person name="Buettner E."/>
            <person name="Kellner H."/>
        </authorList>
    </citation>
    <scope>NUCLEOTIDE SEQUENCE [LARGE SCALE GENOMIC DNA]</scope>
    <source>
        <strain evidence="11 12">DSM 110363</strain>
    </source>
</reference>
<keyword evidence="4" id="KW-0479">Metal-binding</keyword>
<evidence type="ECO:0000313" key="11">
    <source>
        <dbReference type="EMBL" id="KAF2972872.1"/>
    </source>
</evidence>
<dbReference type="GO" id="GO:0008270">
    <property type="term" value="F:zinc ion binding"/>
    <property type="evidence" value="ECO:0007669"/>
    <property type="project" value="UniProtKB-KW"/>
</dbReference>
<dbReference type="InterPro" id="IPR040025">
    <property type="entry name" value="Znf622/Rei1/Reh1"/>
</dbReference>
<comment type="caution">
    <text evidence="11">The sequence shown here is derived from an EMBL/GenBank/DDBJ whole genome shotgun (WGS) entry which is preliminary data.</text>
</comment>
<organism evidence="11 12">
    <name type="scientific">Xylaria multiplex</name>
    <dbReference type="NCBI Taxonomy" id="323545"/>
    <lineage>
        <taxon>Eukaryota</taxon>
        <taxon>Fungi</taxon>
        <taxon>Dikarya</taxon>
        <taxon>Ascomycota</taxon>
        <taxon>Pezizomycotina</taxon>
        <taxon>Sordariomycetes</taxon>
        <taxon>Xylariomycetidae</taxon>
        <taxon>Xylariales</taxon>
        <taxon>Xylariaceae</taxon>
        <taxon>Xylaria</taxon>
    </lineage>
</organism>
<feature type="domain" description="C2H2-type" evidence="10">
    <location>
        <begin position="30"/>
        <end position="52"/>
    </location>
</feature>
<dbReference type="SMART" id="SM00451">
    <property type="entry name" value="ZnF_U1"/>
    <property type="match status" value="2"/>
</dbReference>
<evidence type="ECO:0000256" key="4">
    <source>
        <dbReference type="ARBA" id="ARBA00022723"/>
    </source>
</evidence>
<feature type="compositionally biased region" description="Acidic residues" evidence="9">
    <location>
        <begin position="330"/>
        <end position="339"/>
    </location>
</feature>
<dbReference type="PANTHER" id="PTHR13182">
    <property type="entry name" value="ZINC FINGER PROTEIN 622"/>
    <property type="match status" value="1"/>
</dbReference>
<evidence type="ECO:0000256" key="6">
    <source>
        <dbReference type="ARBA" id="ARBA00022771"/>
    </source>
</evidence>
<dbReference type="GO" id="GO:0003676">
    <property type="term" value="F:nucleic acid binding"/>
    <property type="evidence" value="ECO:0007669"/>
    <property type="project" value="InterPro"/>
</dbReference>
<proteinExistence type="inferred from homology"/>
<dbReference type="EMBL" id="WUBL01000004">
    <property type="protein sequence ID" value="KAF2972872.1"/>
    <property type="molecule type" value="Genomic_DNA"/>
</dbReference>
<dbReference type="InterPro" id="IPR003604">
    <property type="entry name" value="Matrin/U1-like-C_Znf_C2H2"/>
</dbReference>
<evidence type="ECO:0000259" key="10">
    <source>
        <dbReference type="PROSITE" id="PS00028"/>
    </source>
</evidence>
<keyword evidence="2" id="KW-0963">Cytoplasm</keyword>
<sequence>MATTVASNRPSNAAFQAQPDPAPSSHQYTCNTCQVAFRYADTQKGHMKSDWHRYNLKRRVASLPPISSEVFTEKVLQARATTAAEADRASFQQLCEVCQRTYYSENSFRNHIGSQKHKVKQAALSKRGGTVDDASSVMSSTFSLGDPIPTPSEEVDSDAEDEFNEVVEGLQKTSLKGRPSPVKRPSHPAPSVDSEHQEEKPVREEKVVSEETGEATSRTETPVPAATLKNCLFCNYDSPTLPLNILHMERIHGMFIPEKQYLIDLDGLITSLQQRIQEYHECLYCGKLKNTVAAVQTHMRDKGHCMIPFTTEEEQLMIGDFYDFRSTYSDGEESDDESVDDKPNGGAKLGAKRPSRAVGENGDEITGEEEGWETDSSASSCDSEDLQSIPVDNSYRQFERLEKHPHHSSHDPRHHHQKDGWHSHAHKHRAIFYDETELHLPSGRAVGHRSLAKYYRQNLQHYPTPEERAEKLAIEAAGASDDDEDTSKNGQVIRRQDRGKYGAVVTRANGGRGMTGVSDQKKKEVQRAVPRSVRQQQMRENRNTWLLNRRNNHQEHYNYQIL</sequence>
<dbReference type="OrthoDB" id="19329at2759"/>
<evidence type="ECO:0000256" key="8">
    <source>
        <dbReference type="ARBA" id="ARBA00034126"/>
    </source>
</evidence>
<keyword evidence="3" id="KW-0690">Ribosome biogenesis</keyword>
<feature type="compositionally biased region" description="Acidic residues" evidence="9">
    <location>
        <begin position="153"/>
        <end position="165"/>
    </location>
</feature>